<dbReference type="EMBL" id="CP003007">
    <property type="protein sequence ID" value="AEO60632.1"/>
    <property type="molecule type" value="Genomic_DNA"/>
</dbReference>
<dbReference type="AlphaFoldDB" id="G2QL00"/>
<dbReference type="OrthoDB" id="4587419at2759"/>
<dbReference type="Proteomes" id="UP000007322">
    <property type="component" value="Chromosome 6"/>
</dbReference>
<feature type="region of interest" description="Disordered" evidence="1">
    <location>
        <begin position="379"/>
        <end position="413"/>
    </location>
</feature>
<protein>
    <submittedName>
        <fullName evidence="2">Uncharacterized protein</fullName>
    </submittedName>
</protein>
<keyword evidence="3" id="KW-1185">Reference proteome</keyword>
<feature type="region of interest" description="Disordered" evidence="1">
    <location>
        <begin position="102"/>
        <end position="217"/>
    </location>
</feature>
<feature type="region of interest" description="Disordered" evidence="1">
    <location>
        <begin position="489"/>
        <end position="520"/>
    </location>
</feature>
<feature type="compositionally biased region" description="Low complexity" evidence="1">
    <location>
        <begin position="156"/>
        <end position="174"/>
    </location>
</feature>
<evidence type="ECO:0000256" key="1">
    <source>
        <dbReference type="SAM" id="MobiDB-lite"/>
    </source>
</evidence>
<feature type="compositionally biased region" description="Polar residues" evidence="1">
    <location>
        <begin position="102"/>
        <end position="113"/>
    </location>
</feature>
<gene>
    <name evidence="2" type="ORF">MYCTH_2112679</name>
</gene>
<dbReference type="HOGENOM" id="CLU_277591_0_0_1"/>
<name>G2QL00_THET4</name>
<dbReference type="GeneID" id="11513702"/>
<feature type="compositionally biased region" description="Basic and acidic residues" evidence="1">
    <location>
        <begin position="1"/>
        <end position="11"/>
    </location>
</feature>
<feature type="region of interest" description="Disordered" evidence="1">
    <location>
        <begin position="895"/>
        <end position="1075"/>
    </location>
</feature>
<dbReference type="OMA" id="NIDYDEG"/>
<feature type="compositionally biased region" description="Basic residues" evidence="1">
    <location>
        <begin position="117"/>
        <end position="127"/>
    </location>
</feature>
<feature type="compositionally biased region" description="Basic and acidic residues" evidence="1">
    <location>
        <begin position="838"/>
        <end position="849"/>
    </location>
</feature>
<reference evidence="2 3" key="1">
    <citation type="journal article" date="2011" name="Nat. Biotechnol.">
        <title>Comparative genomic analysis of the thermophilic biomass-degrading fungi Myceliophthora thermophila and Thielavia terrestris.</title>
        <authorList>
            <person name="Berka R.M."/>
            <person name="Grigoriev I.V."/>
            <person name="Otillar R."/>
            <person name="Salamov A."/>
            <person name="Grimwood J."/>
            <person name="Reid I."/>
            <person name="Ishmael N."/>
            <person name="John T."/>
            <person name="Darmond C."/>
            <person name="Moisan M.-C."/>
            <person name="Henrissat B."/>
            <person name="Coutinho P.M."/>
            <person name="Lombard V."/>
            <person name="Natvig D.O."/>
            <person name="Lindquist E."/>
            <person name="Schmutz J."/>
            <person name="Lucas S."/>
            <person name="Harris P."/>
            <person name="Powlowski J."/>
            <person name="Bellemare A."/>
            <person name="Taylor D."/>
            <person name="Butler G."/>
            <person name="de Vries R.P."/>
            <person name="Allijn I.E."/>
            <person name="van den Brink J."/>
            <person name="Ushinsky S."/>
            <person name="Storms R."/>
            <person name="Powell A.J."/>
            <person name="Paulsen I.T."/>
            <person name="Elbourne L.D.H."/>
            <person name="Baker S.E."/>
            <person name="Magnuson J."/>
            <person name="LaBoissiere S."/>
            <person name="Clutterbuck A.J."/>
            <person name="Martinez D."/>
            <person name="Wogulis M."/>
            <person name="de Leon A.L."/>
            <person name="Rey M.W."/>
            <person name="Tsang A."/>
        </authorList>
    </citation>
    <scope>NUCLEOTIDE SEQUENCE [LARGE SCALE GENOMIC DNA]</scope>
    <source>
        <strain evidence="3">ATCC 42464 / BCRC 31852 / DSM 1799</strain>
    </source>
</reference>
<feature type="compositionally biased region" description="Low complexity" evidence="1">
    <location>
        <begin position="988"/>
        <end position="1029"/>
    </location>
</feature>
<feature type="region of interest" description="Disordered" evidence="1">
    <location>
        <begin position="729"/>
        <end position="849"/>
    </location>
</feature>
<dbReference type="RefSeq" id="XP_003665877.1">
    <property type="nucleotide sequence ID" value="XM_003665829.1"/>
</dbReference>
<feature type="compositionally biased region" description="Polar residues" evidence="1">
    <location>
        <begin position="731"/>
        <end position="741"/>
    </location>
</feature>
<feature type="compositionally biased region" description="Low complexity" evidence="1">
    <location>
        <begin position="927"/>
        <end position="938"/>
    </location>
</feature>
<evidence type="ECO:0000313" key="3">
    <source>
        <dbReference type="Proteomes" id="UP000007322"/>
    </source>
</evidence>
<sequence length="1142" mass="123015">MSGMRLRDSSRLRIPGRYQEDLGPSRADRPLFVHPDVPFNPDLVQYCAHPSLPLDYPGMGPSEAVKARLEALAAEEAQSGNDAEQSGAGEEVPVVATCDQVTQDGTSESSSECSRGHRDRRGQRRHAPSNLNNMFAGLTISEPASRSTAPMPAEPTVTATTTTTTTTTTNNNNNKKMAPFARPARVANVPWRKPGQKLAENSKKRKKHGSQDRPNWADLPDGIRYAIIHDLTRTAPLSQVVQALDLGHVEVSSLLGLISEESRKKKKFAELLLQHGDDAGIPSAEELAALCPVTEGITAEEVRCGRAFLRFLGLDGVAAGLGFWEGTGADFHDVQVDEGCWALVDGFDLPDGGDGERRSLRRLRNLKGAELLLRLDPPTKTLNPQRLKSGSGGPSARAARSGPIRVPPSEGLHPLNYTVAGKSGRRYSTLDKSDWPAWEALRDTGMVPEAGLVVMTANSLVPDEVAFLSSEDLETISVAQPAEMFGSLPADDSHVFAGQEPDPYPRAPGNGHHNPFDDDYDLEVFVDSPVKQNEAVTEQQPQHRAESTSTQTALEEQATRDPATPEDRDHEMENVSTQPFNLQAPAASHQLFPAGQTGPFDMDAATLALNQFLIAPRLAVRQLDPELASSAAEVIARVSSAKPRVRFEDEALTDSTLSRQHSQAVDMGDSPTFDELEDLLEGADIVSPKTKLWGEATQSKNARSESGWSREFWARSLWHYNIRHKEACSRQLPSATSSSRTKLAPQAEKNPRSRTSSGDGDEGEGAKEHSKLVKRRAYKPEPDENGQPIKRIRRKPTPELDENGQPKKRPRGRRPGSRTGTGKDPGQSAPRRPGFTCEGDRLLRSTEGKIMTRAELEEAYPHDQRIYRSGGNLGGGKFEIIATGVFWSFVPEDEQQAAAEEHKRRREKKANQDEGMNDGTGVNAPTAASSNNNGKNAALTRTVAHSSLTSPESSTPPQPGLSTPVGKPKQTKLRIFRRNAPAHITLQASASAPPATATTVPKTPTTVPAPAGISAAPAATAHAGTTAAPAPAPAHVPRPLAPRPPRNTTPGGPSAQRPVVPGPALAPAAMDPRRAARVRELNERCARYHVATRDRFDSDDAFLAHAESMLPLLYPDLGGSRAGSAGGGPPPPPALGSSRSFI</sequence>
<dbReference type="VEuPathDB" id="FungiDB:MYCTH_2112679"/>
<feature type="compositionally biased region" description="Basic and acidic residues" evidence="1">
    <location>
        <begin position="557"/>
        <end position="573"/>
    </location>
</feature>
<dbReference type="KEGG" id="mtm:MYCTH_2112679"/>
<evidence type="ECO:0000313" key="2">
    <source>
        <dbReference type="EMBL" id="AEO60632.1"/>
    </source>
</evidence>
<feature type="compositionally biased region" description="Basic residues" evidence="1">
    <location>
        <begin position="806"/>
        <end position="816"/>
    </location>
</feature>
<feature type="compositionally biased region" description="Low complexity" evidence="1">
    <location>
        <begin position="1048"/>
        <end position="1070"/>
    </location>
</feature>
<proteinExistence type="predicted"/>
<accession>G2QL00</accession>
<dbReference type="InParanoid" id="G2QL00"/>
<feature type="region of interest" description="Disordered" evidence="1">
    <location>
        <begin position="532"/>
        <end position="574"/>
    </location>
</feature>
<feature type="compositionally biased region" description="Pro residues" evidence="1">
    <location>
        <begin position="1030"/>
        <end position="1047"/>
    </location>
</feature>
<dbReference type="eggNOG" id="ENOG502T5PT">
    <property type="taxonomic scope" value="Eukaryota"/>
</dbReference>
<feature type="region of interest" description="Disordered" evidence="1">
    <location>
        <begin position="1113"/>
        <end position="1142"/>
    </location>
</feature>
<organism evidence="2 3">
    <name type="scientific">Thermothelomyces thermophilus (strain ATCC 42464 / BCRC 31852 / DSM 1799)</name>
    <name type="common">Sporotrichum thermophile</name>
    <dbReference type="NCBI Taxonomy" id="573729"/>
    <lineage>
        <taxon>Eukaryota</taxon>
        <taxon>Fungi</taxon>
        <taxon>Dikarya</taxon>
        <taxon>Ascomycota</taxon>
        <taxon>Pezizomycotina</taxon>
        <taxon>Sordariomycetes</taxon>
        <taxon>Sordariomycetidae</taxon>
        <taxon>Sordariales</taxon>
        <taxon>Chaetomiaceae</taxon>
        <taxon>Thermothelomyces</taxon>
    </lineage>
</organism>
<feature type="region of interest" description="Disordered" evidence="1">
    <location>
        <begin position="1"/>
        <end position="29"/>
    </location>
</feature>